<evidence type="ECO:0000313" key="2">
    <source>
        <dbReference type="Proteomes" id="UP000053244"/>
    </source>
</evidence>
<dbReference type="Proteomes" id="UP000053244">
    <property type="component" value="Unassembled WGS sequence"/>
</dbReference>
<evidence type="ECO:0000313" key="1">
    <source>
        <dbReference type="EMBL" id="KUL24508.1"/>
    </source>
</evidence>
<gene>
    <name evidence="1" type="ORF">ADL15_43290</name>
</gene>
<accession>A0A101JCY9</accession>
<name>A0A101JCY9_9ACTN</name>
<dbReference type="AlphaFoldDB" id="A0A101JCY9"/>
<proteinExistence type="predicted"/>
<sequence length="69" mass="7384">MAQSDLTVEIDGRPEPARTVEYTAAMCGETMAGAAWLTRHDAGSEDFCSRVALVCLNQLDRALINGRAG</sequence>
<dbReference type="OrthoDB" id="3298200at2"/>
<dbReference type="RefSeq" id="WP_067705109.1">
    <property type="nucleotide sequence ID" value="NZ_LLZH01000320.1"/>
</dbReference>
<dbReference type="EMBL" id="LLZH01000320">
    <property type="protein sequence ID" value="KUL24508.1"/>
    <property type="molecule type" value="Genomic_DNA"/>
</dbReference>
<keyword evidence="2" id="KW-1185">Reference proteome</keyword>
<protein>
    <submittedName>
        <fullName evidence="1">Uncharacterized protein</fullName>
    </submittedName>
</protein>
<comment type="caution">
    <text evidence="1">The sequence shown here is derived from an EMBL/GenBank/DDBJ whole genome shotgun (WGS) entry which is preliminary data.</text>
</comment>
<organism evidence="1 2">
    <name type="scientific">Actinoplanes awajinensis subsp. mycoplanecinus</name>
    <dbReference type="NCBI Taxonomy" id="135947"/>
    <lineage>
        <taxon>Bacteria</taxon>
        <taxon>Bacillati</taxon>
        <taxon>Actinomycetota</taxon>
        <taxon>Actinomycetes</taxon>
        <taxon>Micromonosporales</taxon>
        <taxon>Micromonosporaceae</taxon>
        <taxon>Actinoplanes</taxon>
    </lineage>
</organism>
<reference evidence="1 2" key="1">
    <citation type="submission" date="2015-10" db="EMBL/GenBank/DDBJ databases">
        <authorList>
            <person name="Gilbert D.G."/>
        </authorList>
    </citation>
    <scope>NUCLEOTIDE SEQUENCE [LARGE SCALE GENOMIC DNA]</scope>
    <source>
        <strain evidence="1 2">NRRL B-16712</strain>
    </source>
</reference>